<keyword evidence="3" id="KW-0288">FMN</keyword>
<feature type="compositionally biased region" description="Basic and acidic residues" evidence="15">
    <location>
        <begin position="582"/>
        <end position="594"/>
    </location>
</feature>
<evidence type="ECO:0000313" key="17">
    <source>
        <dbReference type="EMBL" id="CAJ1401783.1"/>
    </source>
</evidence>
<comment type="catalytic activity">
    <reaction evidence="10">
        <text>5,6-dihydrouridine(17) in tRNA + NAD(+) = uridine(17) in tRNA + NADH + H(+)</text>
        <dbReference type="Rhea" id="RHEA:53372"/>
        <dbReference type="Rhea" id="RHEA-COMP:13541"/>
        <dbReference type="Rhea" id="RHEA-COMP:13542"/>
        <dbReference type="ChEBI" id="CHEBI:15378"/>
        <dbReference type="ChEBI" id="CHEBI:57540"/>
        <dbReference type="ChEBI" id="CHEBI:57945"/>
        <dbReference type="ChEBI" id="CHEBI:65315"/>
        <dbReference type="ChEBI" id="CHEBI:74443"/>
        <dbReference type="EC" id="1.3.1.88"/>
    </reaction>
    <physiologicalReaction direction="right-to-left" evidence="10">
        <dbReference type="Rhea" id="RHEA:53374"/>
    </physiologicalReaction>
</comment>
<keyword evidence="14" id="KW-0175">Coiled coil</keyword>
<evidence type="ECO:0000256" key="1">
    <source>
        <dbReference type="ARBA" id="ARBA00001917"/>
    </source>
</evidence>
<feature type="region of interest" description="Disordered" evidence="15">
    <location>
        <begin position="561"/>
        <end position="618"/>
    </location>
</feature>
<dbReference type="PANTHER" id="PTHR11082">
    <property type="entry name" value="TRNA-DIHYDROURIDINE SYNTHASE"/>
    <property type="match status" value="1"/>
</dbReference>
<comment type="cofactor">
    <cofactor evidence="1">
        <name>FMN</name>
        <dbReference type="ChEBI" id="CHEBI:58210"/>
    </cofactor>
</comment>
<evidence type="ECO:0000256" key="7">
    <source>
        <dbReference type="ARBA" id="ARBA00023027"/>
    </source>
</evidence>
<comment type="catalytic activity">
    <reaction evidence="11">
        <text>5,6-dihydrouridine(16) in tRNA + NADP(+) = uridine(16) in tRNA + NADPH + H(+)</text>
        <dbReference type="Rhea" id="RHEA:53376"/>
        <dbReference type="Rhea" id="RHEA-COMP:13543"/>
        <dbReference type="Rhea" id="RHEA-COMP:13544"/>
        <dbReference type="ChEBI" id="CHEBI:15378"/>
        <dbReference type="ChEBI" id="CHEBI:57783"/>
        <dbReference type="ChEBI" id="CHEBI:58349"/>
        <dbReference type="ChEBI" id="CHEBI:65315"/>
        <dbReference type="ChEBI" id="CHEBI:74443"/>
        <dbReference type="EC" id="1.3.1.88"/>
    </reaction>
    <physiologicalReaction direction="right-to-left" evidence="11">
        <dbReference type="Rhea" id="RHEA:53378"/>
    </physiologicalReaction>
</comment>
<keyword evidence="2" id="KW-0285">Flavoprotein</keyword>
<name>A0AA36NGY9_9DINO</name>
<dbReference type="AlphaFoldDB" id="A0AA36NGY9"/>
<feature type="compositionally biased region" description="Basic and acidic residues" evidence="15">
    <location>
        <begin position="109"/>
        <end position="118"/>
    </location>
</feature>
<accession>A0AA36NGY9</accession>
<dbReference type="InterPro" id="IPR013785">
    <property type="entry name" value="Aldolase_TIM"/>
</dbReference>
<organism evidence="17 18">
    <name type="scientific">Effrenium voratum</name>
    <dbReference type="NCBI Taxonomy" id="2562239"/>
    <lineage>
        <taxon>Eukaryota</taxon>
        <taxon>Sar</taxon>
        <taxon>Alveolata</taxon>
        <taxon>Dinophyceae</taxon>
        <taxon>Suessiales</taxon>
        <taxon>Symbiodiniaceae</taxon>
        <taxon>Effrenium</taxon>
    </lineage>
</organism>
<evidence type="ECO:0000256" key="6">
    <source>
        <dbReference type="ARBA" id="ARBA00023002"/>
    </source>
</evidence>
<keyword evidence="4" id="KW-0819">tRNA processing</keyword>
<evidence type="ECO:0000256" key="13">
    <source>
        <dbReference type="ARBA" id="ARBA00049467"/>
    </source>
</evidence>
<evidence type="ECO:0000256" key="14">
    <source>
        <dbReference type="SAM" id="Coils"/>
    </source>
</evidence>
<keyword evidence="5" id="KW-0521">NADP</keyword>
<comment type="caution">
    <text evidence="17">The sequence shown here is derived from an EMBL/GenBank/DDBJ whole genome shotgun (WGS) entry which is preliminary data.</text>
</comment>
<proteinExistence type="inferred from homology"/>
<evidence type="ECO:0000256" key="3">
    <source>
        <dbReference type="ARBA" id="ARBA00022643"/>
    </source>
</evidence>
<keyword evidence="18" id="KW-1185">Reference proteome</keyword>
<evidence type="ECO:0000259" key="16">
    <source>
        <dbReference type="Pfam" id="PF01207"/>
    </source>
</evidence>
<keyword evidence="7" id="KW-0520">NAD</keyword>
<evidence type="ECO:0000256" key="15">
    <source>
        <dbReference type="SAM" id="MobiDB-lite"/>
    </source>
</evidence>
<feature type="coiled-coil region" evidence="14">
    <location>
        <begin position="405"/>
        <end position="436"/>
    </location>
</feature>
<evidence type="ECO:0000256" key="9">
    <source>
        <dbReference type="ARBA" id="ARBA00038890"/>
    </source>
</evidence>
<evidence type="ECO:0000256" key="4">
    <source>
        <dbReference type="ARBA" id="ARBA00022694"/>
    </source>
</evidence>
<comment type="catalytic activity">
    <reaction evidence="12">
        <text>5,6-dihydrouridine(16) in tRNA + NAD(+) = uridine(16) in tRNA + NADH + H(+)</text>
        <dbReference type="Rhea" id="RHEA:53380"/>
        <dbReference type="Rhea" id="RHEA-COMP:13543"/>
        <dbReference type="Rhea" id="RHEA-COMP:13544"/>
        <dbReference type="ChEBI" id="CHEBI:15378"/>
        <dbReference type="ChEBI" id="CHEBI:57540"/>
        <dbReference type="ChEBI" id="CHEBI:57945"/>
        <dbReference type="ChEBI" id="CHEBI:65315"/>
        <dbReference type="ChEBI" id="CHEBI:74443"/>
        <dbReference type="EC" id="1.3.1.88"/>
    </reaction>
    <physiologicalReaction direction="right-to-left" evidence="12">
        <dbReference type="Rhea" id="RHEA:53382"/>
    </physiologicalReaction>
</comment>
<dbReference type="Pfam" id="PF01207">
    <property type="entry name" value="Dus"/>
    <property type="match status" value="1"/>
</dbReference>
<dbReference type="SUPFAM" id="SSF51395">
    <property type="entry name" value="FMN-linked oxidoreductases"/>
    <property type="match status" value="1"/>
</dbReference>
<dbReference type="PANTHER" id="PTHR11082:SF5">
    <property type="entry name" value="TRNA-DIHYDROURIDINE(16_17) SYNTHASE [NAD(P)(+)]-LIKE"/>
    <property type="match status" value="1"/>
</dbReference>
<comment type="catalytic activity">
    <reaction evidence="13">
        <text>5,6-dihydrouridine(17) in tRNA + NADP(+) = uridine(17) in tRNA + NADPH + H(+)</text>
        <dbReference type="Rhea" id="RHEA:53368"/>
        <dbReference type="Rhea" id="RHEA-COMP:13541"/>
        <dbReference type="Rhea" id="RHEA-COMP:13542"/>
        <dbReference type="ChEBI" id="CHEBI:15378"/>
        <dbReference type="ChEBI" id="CHEBI:57783"/>
        <dbReference type="ChEBI" id="CHEBI:58349"/>
        <dbReference type="ChEBI" id="CHEBI:65315"/>
        <dbReference type="ChEBI" id="CHEBI:74443"/>
        <dbReference type="EC" id="1.3.1.88"/>
    </reaction>
    <physiologicalReaction direction="right-to-left" evidence="13">
        <dbReference type="Rhea" id="RHEA:53370"/>
    </physiologicalReaction>
</comment>
<gene>
    <name evidence="17" type="ORF">EVOR1521_LOCUS24864</name>
</gene>
<evidence type="ECO:0000256" key="2">
    <source>
        <dbReference type="ARBA" id="ARBA00022630"/>
    </source>
</evidence>
<evidence type="ECO:0000256" key="10">
    <source>
        <dbReference type="ARBA" id="ARBA00047287"/>
    </source>
</evidence>
<dbReference type="GO" id="GO:0017150">
    <property type="term" value="F:tRNA dihydrouridine synthase activity"/>
    <property type="evidence" value="ECO:0007669"/>
    <property type="project" value="InterPro"/>
</dbReference>
<dbReference type="Gene3D" id="3.20.20.70">
    <property type="entry name" value="Aldolase class I"/>
    <property type="match status" value="1"/>
</dbReference>
<keyword evidence="6" id="KW-0560">Oxidoreductase</keyword>
<evidence type="ECO:0000256" key="5">
    <source>
        <dbReference type="ARBA" id="ARBA00022857"/>
    </source>
</evidence>
<protein>
    <recommendedName>
        <fullName evidence="9">tRNA-dihydrouridine(16/17) synthase [NAD(P)(+)]</fullName>
        <ecNumber evidence="9">1.3.1.88</ecNumber>
    </recommendedName>
</protein>
<dbReference type="GO" id="GO:0050660">
    <property type="term" value="F:flavin adenine dinucleotide binding"/>
    <property type="evidence" value="ECO:0007669"/>
    <property type="project" value="InterPro"/>
</dbReference>
<dbReference type="EC" id="1.3.1.88" evidence="9"/>
<reference evidence="17" key="1">
    <citation type="submission" date="2023-08" db="EMBL/GenBank/DDBJ databases">
        <authorList>
            <person name="Chen Y."/>
            <person name="Shah S."/>
            <person name="Dougan E. K."/>
            <person name="Thang M."/>
            <person name="Chan C."/>
        </authorList>
    </citation>
    <scope>NUCLEOTIDE SEQUENCE</scope>
</reference>
<evidence type="ECO:0000313" key="18">
    <source>
        <dbReference type="Proteomes" id="UP001178507"/>
    </source>
</evidence>
<sequence length="637" mass="70878">MDSLAPGAKLLGYWRSDEAQQNAAQAWYRCEFLKYRDDKLKAGAQSSTCLLNMAGNTGEMGRRNKVCLRPALRPVKEGSLLPEVLSTEEALTFEWDTFWVRPAKRKKQQEQDVKKAKLEGGVPRPLSEDRSPRLPPHRYVMAPMVGGSELPFRMMARRFGTQLCYTPMIYSGPFANDEAYRADPANGFQTCQQDRPLVAHFCGNDPEVILAAAKHIVHSVDAVDLNLGCPQRVAHAEHFGSYLLDPEDRQLVCSIVKRLSEGLPVPVFCKIRLLDSLEETLQLVRQLEASGASLIAVHARYRGSPTHRRDGPAHLDQVAIIKKVVKVPVLANGNVKSWGDVVANLRSTGADGVMSAEGMLDDPCLFADALKGEGSEDSPKELRKVEKKLRQVKHLMDKQASGTILSLQERQKVEARKALRQERKKLQERIASGEAVPAIALPKDGLVKARQYLATVSKYPPAPSLSTLIFHCRRMAKAELTAFQMLEDFKAASSLEEVKKMLSKAEGFRDRPESFQVSKEQEQRDREARAQQAYELECRRKYEERMARKAARLGMSVKEIMKPSSVPGGSMEFNSEPSWLLEKGDERPDSEGKGAKGKGKGRGRGWRDDSATKKAASCAPHVSICLPYGFAPEPCPD</sequence>
<feature type="region of interest" description="Disordered" evidence="15">
    <location>
        <begin position="509"/>
        <end position="528"/>
    </location>
</feature>
<evidence type="ECO:0000256" key="11">
    <source>
        <dbReference type="ARBA" id="ARBA00047652"/>
    </source>
</evidence>
<dbReference type="CDD" id="cd02801">
    <property type="entry name" value="DUS_like_FMN"/>
    <property type="match status" value="1"/>
</dbReference>
<dbReference type="Proteomes" id="UP001178507">
    <property type="component" value="Unassembled WGS sequence"/>
</dbReference>
<evidence type="ECO:0000256" key="12">
    <source>
        <dbReference type="ARBA" id="ARBA00048934"/>
    </source>
</evidence>
<dbReference type="InterPro" id="IPR018517">
    <property type="entry name" value="tRNA_hU_synthase_CS"/>
</dbReference>
<dbReference type="InterPro" id="IPR035587">
    <property type="entry name" value="DUS-like_FMN-bd"/>
</dbReference>
<evidence type="ECO:0000256" key="8">
    <source>
        <dbReference type="ARBA" id="ARBA00038313"/>
    </source>
</evidence>
<dbReference type="PROSITE" id="PS01136">
    <property type="entry name" value="UPF0034"/>
    <property type="match status" value="1"/>
</dbReference>
<feature type="region of interest" description="Disordered" evidence="15">
    <location>
        <begin position="109"/>
        <end position="135"/>
    </location>
</feature>
<feature type="compositionally biased region" description="Basic residues" evidence="15">
    <location>
        <begin position="595"/>
        <end position="604"/>
    </location>
</feature>
<comment type="similarity">
    <text evidence="8">Belongs to the Dus family. Dus1 subfamily.</text>
</comment>
<dbReference type="EMBL" id="CAUJNA010003430">
    <property type="protein sequence ID" value="CAJ1401783.1"/>
    <property type="molecule type" value="Genomic_DNA"/>
</dbReference>
<feature type="domain" description="DUS-like FMN-binding" evidence="16">
    <location>
        <begin position="141"/>
        <end position="429"/>
    </location>
</feature>